<dbReference type="HOGENOM" id="CLU_088841_0_0_5"/>
<dbReference type="STRING" id="1458461.BN1012_Phect3125"/>
<dbReference type="EMBL" id="HG966617">
    <property type="protein sequence ID" value="CDO61337.1"/>
    <property type="molecule type" value="Genomic_DNA"/>
</dbReference>
<feature type="region of interest" description="Disordered" evidence="1">
    <location>
        <begin position="108"/>
        <end position="129"/>
    </location>
</feature>
<keyword evidence="3" id="KW-1185">Reference proteome</keyword>
<name>X5MF42_9HYPH</name>
<dbReference type="Proteomes" id="UP000032160">
    <property type="component" value="Chromosome I"/>
</dbReference>
<accession>X5MF42</accession>
<feature type="region of interest" description="Disordered" evidence="1">
    <location>
        <begin position="159"/>
        <end position="187"/>
    </location>
</feature>
<gene>
    <name evidence="2" type="ORF">BN1012_Phect3125</name>
</gene>
<proteinExistence type="predicted"/>
<organism evidence="2 3">
    <name type="scientific">Candidatus Phaeomarinibacter ectocarpi</name>
    <dbReference type="NCBI Taxonomy" id="1458461"/>
    <lineage>
        <taxon>Bacteria</taxon>
        <taxon>Pseudomonadati</taxon>
        <taxon>Pseudomonadota</taxon>
        <taxon>Alphaproteobacteria</taxon>
        <taxon>Hyphomicrobiales</taxon>
        <taxon>Parvibaculaceae</taxon>
        <taxon>Candidatus Phaeomarinibacter</taxon>
    </lineage>
</organism>
<dbReference type="AlphaFoldDB" id="X5MF42"/>
<feature type="compositionally biased region" description="Low complexity" evidence="1">
    <location>
        <begin position="159"/>
        <end position="176"/>
    </location>
</feature>
<sequence length="187" mass="19934">MADTGSPDAHEPEYSYVVDVASLPATGIERPIRPTEAEMAAVAERLGLQAIDRFDIRIAVRPWRGSGARMTATFEADVVQTCVVTLEPVPATVRDAFEVKFLPAKMIDDPKPGQEIDVSPEDDAPEPLGGETGTCFDAGDVTVQYLSLALDPYPRKAGAAIPEEATTPEEPSPFAALAALKPNGKDQ</sequence>
<evidence type="ECO:0000256" key="1">
    <source>
        <dbReference type="SAM" id="MobiDB-lite"/>
    </source>
</evidence>
<evidence type="ECO:0008006" key="4">
    <source>
        <dbReference type="Google" id="ProtNLM"/>
    </source>
</evidence>
<reference evidence="2 3" key="1">
    <citation type="journal article" date="2014" name="Front. Genet.">
        <title>Genome and metabolic network of "Candidatus Phaeomarinobacter ectocarpi" Ec32, a new candidate genus of Alphaproteobacteria frequently associated with brown algae.</title>
        <authorList>
            <person name="Dittami S.M."/>
            <person name="Barbeyron T."/>
            <person name="Boyen C."/>
            <person name="Cambefort J."/>
            <person name="Collet G."/>
            <person name="Delage L."/>
            <person name="Gobet A."/>
            <person name="Groisillier A."/>
            <person name="Leblanc C."/>
            <person name="Michel G."/>
            <person name="Scornet D."/>
            <person name="Siegel A."/>
            <person name="Tapia J.E."/>
            <person name="Tonon T."/>
        </authorList>
    </citation>
    <scope>NUCLEOTIDE SEQUENCE [LARGE SCALE GENOMIC DNA]</scope>
    <source>
        <strain evidence="2 3">Ec32</strain>
    </source>
</reference>
<evidence type="ECO:0000313" key="2">
    <source>
        <dbReference type="EMBL" id="CDO61337.1"/>
    </source>
</evidence>
<dbReference type="PATRIC" id="fig|1458461.3.peg.3132"/>
<dbReference type="KEGG" id="pect:BN1012_Phect3125"/>
<dbReference type="RefSeq" id="WP_043949157.1">
    <property type="nucleotide sequence ID" value="NZ_HG966617.1"/>
</dbReference>
<dbReference type="OrthoDB" id="8443793at2"/>
<protein>
    <recommendedName>
        <fullName evidence="4">DUF177 domain-containing protein</fullName>
    </recommendedName>
</protein>
<evidence type="ECO:0000313" key="3">
    <source>
        <dbReference type="Proteomes" id="UP000032160"/>
    </source>
</evidence>